<comment type="caution">
    <text evidence="3">The sequence shown here is derived from an EMBL/GenBank/DDBJ whole genome shotgun (WGS) entry which is preliminary data.</text>
</comment>
<accession>A0A8J2ULE8</accession>
<evidence type="ECO:0000259" key="2">
    <source>
        <dbReference type="Pfam" id="PF12728"/>
    </source>
</evidence>
<dbReference type="InterPro" id="IPR009061">
    <property type="entry name" value="DNA-bd_dom_put_sf"/>
</dbReference>
<dbReference type="SUPFAM" id="SSF46955">
    <property type="entry name" value="Putative DNA-binding domain"/>
    <property type="match status" value="1"/>
</dbReference>
<dbReference type="EMBL" id="BMJC01000009">
    <property type="protein sequence ID" value="GGB26116.1"/>
    <property type="molecule type" value="Genomic_DNA"/>
</dbReference>
<dbReference type="PANTHER" id="PTHR34585">
    <property type="match status" value="1"/>
</dbReference>
<dbReference type="RefSeq" id="WP_229689146.1">
    <property type="nucleotide sequence ID" value="NZ_BMJC01000009.1"/>
</dbReference>
<sequence>MQPIKKERTIVDREDLPVTLGDMHTLLRAFKRELLIEIKTLVLDQPRPTPMKWLKNKDVMVLLGIKRASLQALRDKGILPFSRIGRQFYYDPQDIETEMERRKTIGRHQPVLKPLKRSNRPH</sequence>
<dbReference type="InterPro" id="IPR041657">
    <property type="entry name" value="HTH_17"/>
</dbReference>
<reference evidence="3" key="1">
    <citation type="journal article" date="2014" name="Int. J. Syst. Evol. Microbiol.">
        <title>Complete genome sequence of Corynebacterium casei LMG S-19264T (=DSM 44701T), isolated from a smear-ripened cheese.</title>
        <authorList>
            <consortium name="US DOE Joint Genome Institute (JGI-PGF)"/>
            <person name="Walter F."/>
            <person name="Albersmeier A."/>
            <person name="Kalinowski J."/>
            <person name="Ruckert C."/>
        </authorList>
    </citation>
    <scope>NUCLEOTIDE SEQUENCE</scope>
    <source>
        <strain evidence="3">CGMCC 1.15448</strain>
    </source>
</reference>
<protein>
    <recommendedName>
        <fullName evidence="2">Helix-turn-helix domain-containing protein</fullName>
    </recommendedName>
</protein>
<reference evidence="3" key="2">
    <citation type="submission" date="2020-09" db="EMBL/GenBank/DDBJ databases">
        <authorList>
            <person name="Sun Q."/>
            <person name="Zhou Y."/>
        </authorList>
    </citation>
    <scope>NUCLEOTIDE SEQUENCE</scope>
    <source>
        <strain evidence="3">CGMCC 1.15448</strain>
    </source>
</reference>
<proteinExistence type="predicted"/>
<evidence type="ECO:0000313" key="4">
    <source>
        <dbReference type="Proteomes" id="UP000607559"/>
    </source>
</evidence>
<dbReference type="Proteomes" id="UP000607559">
    <property type="component" value="Unassembled WGS sequence"/>
</dbReference>
<evidence type="ECO:0000313" key="3">
    <source>
        <dbReference type="EMBL" id="GGB26116.1"/>
    </source>
</evidence>
<dbReference type="AlphaFoldDB" id="A0A8J2ULE8"/>
<keyword evidence="4" id="KW-1185">Reference proteome</keyword>
<dbReference type="Pfam" id="PF12728">
    <property type="entry name" value="HTH_17"/>
    <property type="match status" value="1"/>
</dbReference>
<gene>
    <name evidence="3" type="ORF">GCM10011511_57610</name>
</gene>
<dbReference type="PANTHER" id="PTHR34585:SF22">
    <property type="entry name" value="HELIX-TURN-HELIX DOMAIN-CONTAINING PROTEIN"/>
    <property type="match status" value="1"/>
</dbReference>
<feature type="domain" description="Helix-turn-helix" evidence="2">
    <location>
        <begin position="53"/>
        <end position="102"/>
    </location>
</feature>
<feature type="region of interest" description="Disordered" evidence="1">
    <location>
        <begin position="100"/>
        <end position="122"/>
    </location>
</feature>
<evidence type="ECO:0000256" key="1">
    <source>
        <dbReference type="SAM" id="MobiDB-lite"/>
    </source>
</evidence>
<organism evidence="3 4">
    <name type="scientific">Puia dinghuensis</name>
    <dbReference type="NCBI Taxonomy" id="1792502"/>
    <lineage>
        <taxon>Bacteria</taxon>
        <taxon>Pseudomonadati</taxon>
        <taxon>Bacteroidota</taxon>
        <taxon>Chitinophagia</taxon>
        <taxon>Chitinophagales</taxon>
        <taxon>Chitinophagaceae</taxon>
        <taxon>Puia</taxon>
    </lineage>
</organism>
<name>A0A8J2ULE8_9BACT</name>